<dbReference type="SFLD" id="SFLDG01017">
    <property type="entry name" value="Polyprenyl_Transferase_Like"/>
    <property type="match status" value="1"/>
</dbReference>
<dbReference type="InterPro" id="IPR033749">
    <property type="entry name" value="Polyprenyl_synt_CS"/>
</dbReference>
<reference evidence="8" key="1">
    <citation type="journal article" date="2019" name="Int. J. Syst. Evol. Microbiol.">
        <title>The Global Catalogue of Microorganisms (GCM) 10K type strain sequencing project: providing services to taxonomists for standard genome sequencing and annotation.</title>
        <authorList>
            <consortium name="The Broad Institute Genomics Platform"/>
            <consortium name="The Broad Institute Genome Sequencing Center for Infectious Disease"/>
            <person name="Wu L."/>
            <person name="Ma J."/>
        </authorList>
    </citation>
    <scope>NUCLEOTIDE SEQUENCE [LARGE SCALE GENOMIC DNA]</scope>
    <source>
        <strain evidence="8">JCM 17939</strain>
    </source>
</reference>
<dbReference type="SUPFAM" id="SSF48576">
    <property type="entry name" value="Terpenoid synthases"/>
    <property type="match status" value="1"/>
</dbReference>
<gene>
    <name evidence="7" type="ORF">GCM10023196_029640</name>
</gene>
<keyword evidence="3 6" id="KW-0808">Transferase</keyword>
<dbReference type="Gene3D" id="1.10.600.10">
    <property type="entry name" value="Farnesyl Diphosphate Synthase"/>
    <property type="match status" value="1"/>
</dbReference>
<evidence type="ECO:0000256" key="4">
    <source>
        <dbReference type="ARBA" id="ARBA00022723"/>
    </source>
</evidence>
<evidence type="ECO:0000313" key="8">
    <source>
        <dbReference type="Proteomes" id="UP001501442"/>
    </source>
</evidence>
<comment type="cofactor">
    <cofactor evidence="1">
        <name>Mg(2+)</name>
        <dbReference type="ChEBI" id="CHEBI:18420"/>
    </cofactor>
</comment>
<evidence type="ECO:0000313" key="7">
    <source>
        <dbReference type="EMBL" id="GAA4625454.1"/>
    </source>
</evidence>
<accession>A0ABP8U8M9</accession>
<dbReference type="Pfam" id="PF00348">
    <property type="entry name" value="polyprenyl_synt"/>
    <property type="match status" value="1"/>
</dbReference>
<dbReference type="InterPro" id="IPR008949">
    <property type="entry name" value="Isoprenoid_synthase_dom_sf"/>
</dbReference>
<dbReference type="InterPro" id="IPR000092">
    <property type="entry name" value="Polyprenyl_synt"/>
</dbReference>
<proteinExistence type="inferred from homology"/>
<dbReference type="PANTHER" id="PTHR12001">
    <property type="entry name" value="GERANYLGERANYL PYROPHOSPHATE SYNTHASE"/>
    <property type="match status" value="1"/>
</dbReference>
<sequence length="387" mass="41055">MGSPAASTSRIVGRADVMQTRVTGRALRPTSLNRMTPSRVRKEVDEALYAFVDRQRPVLSAVGDDLTPMLTALDALLAGGKRLRPAFCYWGWRGSGGEDGPEIFTAAASLELLQASALIHDDVMDGSDTRRGQPAAHRRFEALHAESGWRGSAEAFGAGAAILLGDVCLSWCDEMFQGSGLPPEALRRGRPVFDIMRTEVMCGQYLDLVGQARGSAADGRAMVEAALRVVRFKAAKYTVERPLQLGAALAGSGAMAELSAYGMPVGIAFQLRDDVLGVFGDPAETGKPAGDDLREGKRTVLIALTLERADQAQAATVERLLGDPTLGPDGVERLRSIIVETGALDACERMIERYADEASGALASAPLTAEARAALSELTIAATARKV</sequence>
<keyword evidence="4" id="KW-0479">Metal-binding</keyword>
<comment type="similarity">
    <text evidence="2 6">Belongs to the FPP/GGPP synthase family.</text>
</comment>
<dbReference type="SFLD" id="SFLDS00005">
    <property type="entry name" value="Isoprenoid_Synthase_Type_I"/>
    <property type="match status" value="1"/>
</dbReference>
<organism evidence="7 8">
    <name type="scientific">Actinoallomurus vinaceus</name>
    <dbReference type="NCBI Taxonomy" id="1080074"/>
    <lineage>
        <taxon>Bacteria</taxon>
        <taxon>Bacillati</taxon>
        <taxon>Actinomycetota</taxon>
        <taxon>Actinomycetes</taxon>
        <taxon>Streptosporangiales</taxon>
        <taxon>Thermomonosporaceae</taxon>
        <taxon>Actinoallomurus</taxon>
    </lineage>
</organism>
<comment type="caution">
    <text evidence="7">The sequence shown here is derived from an EMBL/GenBank/DDBJ whole genome shotgun (WGS) entry which is preliminary data.</text>
</comment>
<keyword evidence="8" id="KW-1185">Reference proteome</keyword>
<dbReference type="EMBL" id="BAABHK010000003">
    <property type="protein sequence ID" value="GAA4625454.1"/>
    <property type="molecule type" value="Genomic_DNA"/>
</dbReference>
<dbReference type="PROSITE" id="PS00444">
    <property type="entry name" value="POLYPRENYL_SYNTHASE_2"/>
    <property type="match status" value="1"/>
</dbReference>
<protein>
    <submittedName>
        <fullName evidence="7">Polyprenyl synthetase family protein</fullName>
    </submittedName>
</protein>
<dbReference type="CDD" id="cd00685">
    <property type="entry name" value="Trans_IPPS_HT"/>
    <property type="match status" value="1"/>
</dbReference>
<evidence type="ECO:0000256" key="5">
    <source>
        <dbReference type="ARBA" id="ARBA00022842"/>
    </source>
</evidence>
<dbReference type="PROSITE" id="PS00723">
    <property type="entry name" value="POLYPRENYL_SYNTHASE_1"/>
    <property type="match status" value="1"/>
</dbReference>
<keyword evidence="5" id="KW-0460">Magnesium</keyword>
<evidence type="ECO:0000256" key="6">
    <source>
        <dbReference type="RuleBase" id="RU004466"/>
    </source>
</evidence>
<evidence type="ECO:0000256" key="2">
    <source>
        <dbReference type="ARBA" id="ARBA00006706"/>
    </source>
</evidence>
<evidence type="ECO:0000256" key="1">
    <source>
        <dbReference type="ARBA" id="ARBA00001946"/>
    </source>
</evidence>
<dbReference type="PANTHER" id="PTHR12001:SF85">
    <property type="entry name" value="SHORT CHAIN ISOPRENYL DIPHOSPHATE SYNTHASE"/>
    <property type="match status" value="1"/>
</dbReference>
<dbReference type="Proteomes" id="UP001501442">
    <property type="component" value="Unassembled WGS sequence"/>
</dbReference>
<evidence type="ECO:0000256" key="3">
    <source>
        <dbReference type="ARBA" id="ARBA00022679"/>
    </source>
</evidence>
<name>A0ABP8U8M9_9ACTN</name>